<organism evidence="1 2">
    <name type="scientific">Xenorhabdus cabanillasii JM26</name>
    <dbReference type="NCBI Taxonomy" id="1427517"/>
    <lineage>
        <taxon>Bacteria</taxon>
        <taxon>Pseudomonadati</taxon>
        <taxon>Pseudomonadota</taxon>
        <taxon>Gammaproteobacteria</taxon>
        <taxon>Enterobacterales</taxon>
        <taxon>Morganellaceae</taxon>
        <taxon>Xenorhabdus</taxon>
    </lineage>
</organism>
<gene>
    <name evidence="1" type="ORF">XCR1_1560048</name>
</gene>
<evidence type="ECO:0000313" key="1">
    <source>
        <dbReference type="EMBL" id="CDL80904.1"/>
    </source>
</evidence>
<reference evidence="1 2" key="1">
    <citation type="submission" date="2013-11" db="EMBL/GenBank/DDBJ databases">
        <title>Draft genome sequence and annotation of the entomopathogenic bacterium, Xenorhabdus cabanillasi strain JM26.</title>
        <authorList>
            <person name="Gualtieri M."/>
            <person name="Ogier J.C."/>
            <person name="Pages S."/>
            <person name="Givaudan A."/>
            <person name="Gaudriault S."/>
        </authorList>
    </citation>
    <scope>NUCLEOTIDE SEQUENCE [LARGE SCALE GENOMIC DNA]</scope>
    <source>
        <strain evidence="1 2">JM26</strain>
    </source>
</reference>
<protein>
    <submittedName>
        <fullName evidence="1">Uncharacterized protein</fullName>
    </submittedName>
</protein>
<comment type="caution">
    <text evidence="1">The sequence shown here is derived from an EMBL/GenBank/DDBJ whole genome shotgun (WGS) entry which is preliminary data.</text>
</comment>
<proteinExistence type="predicted"/>
<dbReference type="AlphaFoldDB" id="W1IR66"/>
<name>W1IR66_9GAMM</name>
<dbReference type="EMBL" id="CBXE010000064">
    <property type="protein sequence ID" value="CDL80904.1"/>
    <property type="molecule type" value="Genomic_DNA"/>
</dbReference>
<sequence length="50" mass="6014">MVFAGTHYKDICKENAKNLKMFLIRWLQIIRIDRKYKAGSNLFSHSRYAH</sequence>
<dbReference type="Proteomes" id="UP000019197">
    <property type="component" value="Unassembled WGS sequence"/>
</dbReference>
<evidence type="ECO:0000313" key="2">
    <source>
        <dbReference type="Proteomes" id="UP000019197"/>
    </source>
</evidence>
<accession>W1IR66</accession>